<dbReference type="InterPro" id="IPR011527">
    <property type="entry name" value="ABC1_TM_dom"/>
</dbReference>
<dbReference type="Pfam" id="PF00664">
    <property type="entry name" value="ABC_membrane"/>
    <property type="match status" value="1"/>
</dbReference>
<gene>
    <name evidence="10" type="ORF">SAMN02745116_00331</name>
</gene>
<dbReference type="PANTHER" id="PTHR24221:SF654">
    <property type="entry name" value="ATP-BINDING CASSETTE SUB-FAMILY B MEMBER 6"/>
    <property type="match status" value="1"/>
</dbReference>
<dbReference type="Proteomes" id="UP000190328">
    <property type="component" value="Unassembled WGS sequence"/>
</dbReference>
<dbReference type="GO" id="GO:0005886">
    <property type="term" value="C:plasma membrane"/>
    <property type="evidence" value="ECO:0007669"/>
    <property type="project" value="UniProtKB-SubCell"/>
</dbReference>
<evidence type="ECO:0000259" key="9">
    <source>
        <dbReference type="PROSITE" id="PS50929"/>
    </source>
</evidence>
<dbReference type="STRING" id="263852.SAMN02745116_00331"/>
<comment type="subcellular location">
    <subcellularLocation>
        <location evidence="1">Cell membrane</location>
        <topology evidence="1">Multi-pass membrane protein</topology>
    </subcellularLocation>
</comment>
<dbReference type="RefSeq" id="WP_078806294.1">
    <property type="nucleotide sequence ID" value="NZ_FUXI01000003.1"/>
</dbReference>
<feature type="domain" description="ABC transmembrane type-1" evidence="9">
    <location>
        <begin position="12"/>
        <end position="295"/>
    </location>
</feature>
<evidence type="ECO:0000313" key="11">
    <source>
        <dbReference type="Proteomes" id="UP000190328"/>
    </source>
</evidence>
<keyword evidence="2 7" id="KW-0812">Transmembrane</keyword>
<dbReference type="InterPro" id="IPR003439">
    <property type="entry name" value="ABC_transporter-like_ATP-bd"/>
</dbReference>
<feature type="transmembrane region" description="Helical" evidence="7">
    <location>
        <begin position="130"/>
        <end position="146"/>
    </location>
</feature>
<evidence type="ECO:0000256" key="3">
    <source>
        <dbReference type="ARBA" id="ARBA00022741"/>
    </source>
</evidence>
<keyword evidence="4" id="KW-0067">ATP-binding</keyword>
<dbReference type="GO" id="GO:0140359">
    <property type="term" value="F:ABC-type transporter activity"/>
    <property type="evidence" value="ECO:0007669"/>
    <property type="project" value="InterPro"/>
</dbReference>
<dbReference type="EMBL" id="FUXI01000003">
    <property type="protein sequence ID" value="SJZ44636.1"/>
    <property type="molecule type" value="Genomic_DNA"/>
</dbReference>
<dbReference type="SUPFAM" id="SSF52540">
    <property type="entry name" value="P-loop containing nucleoside triphosphate hydrolases"/>
    <property type="match status" value="1"/>
</dbReference>
<organism evidence="10 11">
    <name type="scientific">Pilibacter termitis</name>
    <dbReference type="NCBI Taxonomy" id="263852"/>
    <lineage>
        <taxon>Bacteria</taxon>
        <taxon>Bacillati</taxon>
        <taxon>Bacillota</taxon>
        <taxon>Bacilli</taxon>
        <taxon>Lactobacillales</taxon>
        <taxon>Enterococcaceae</taxon>
        <taxon>Pilibacter</taxon>
    </lineage>
</organism>
<dbReference type="AlphaFoldDB" id="A0A1T4KQD6"/>
<dbReference type="GO" id="GO:0005524">
    <property type="term" value="F:ATP binding"/>
    <property type="evidence" value="ECO:0007669"/>
    <property type="project" value="UniProtKB-KW"/>
</dbReference>
<dbReference type="SMART" id="SM00382">
    <property type="entry name" value="AAA"/>
    <property type="match status" value="1"/>
</dbReference>
<sequence length="517" mass="59383">MLKFLRKNNKKYLFLWLIATILFASYRPVFSLLVLFDSDYIKNENGTFFYLFFVNLLVLGSIVGMNFISQFIKNRFFATSLEKMNEQMYKTFQRFSLSELVEKYPTSKIIKIFTTDNPLVVSNYLGSIESLLYFVCSFFLGSIVILNIDWRIWVFLVVITCISFGVTKFFAEKIAQTQKRYNDSQEGIIHVLQDVFEQVAVMKIFGIGKRLSKRFHTENEEMSHHFFKNRHYQSVIEVVNDACLWSIQVGLLLIGFLLISRKELDFAELLAITQSVETITTPIFWLSDILTELYATKEIRKENDVLLFSKNTKNTQAESFEKITLENVSVNFQEKTIGELSSVMEKGKKYLITGKNGSGKSTLLKLLISEIASFEGDIKVDDVSLATNNLNGITGYVSQKVKLYKGSVEENIISFDKKNDDHLEKVGELCFGEKFEQLRSKQAQELSGGESMLTTIARALYSDRELLIVDEPTSAMDDENTQKILEILSKTNKTVVAVLHHLTEKDKQLFDEVIEMP</sequence>
<evidence type="ECO:0000256" key="1">
    <source>
        <dbReference type="ARBA" id="ARBA00004651"/>
    </source>
</evidence>
<feature type="transmembrane region" description="Helical" evidence="7">
    <location>
        <begin position="152"/>
        <end position="171"/>
    </location>
</feature>
<dbReference type="InterPro" id="IPR036640">
    <property type="entry name" value="ABC1_TM_sf"/>
</dbReference>
<feature type="domain" description="ABC transporter" evidence="8">
    <location>
        <begin position="315"/>
        <end position="517"/>
    </location>
</feature>
<evidence type="ECO:0000313" key="10">
    <source>
        <dbReference type="EMBL" id="SJZ44636.1"/>
    </source>
</evidence>
<protein>
    <submittedName>
        <fullName evidence="10">ABC-type multidrug transport system, ATPase and permease component</fullName>
    </submittedName>
</protein>
<dbReference type="PANTHER" id="PTHR24221">
    <property type="entry name" value="ATP-BINDING CASSETTE SUB-FAMILY B"/>
    <property type="match status" value="1"/>
</dbReference>
<feature type="transmembrane region" description="Helical" evidence="7">
    <location>
        <begin position="12"/>
        <end position="36"/>
    </location>
</feature>
<proteinExistence type="predicted"/>
<dbReference type="InterPro" id="IPR039421">
    <property type="entry name" value="Type_1_exporter"/>
</dbReference>
<keyword evidence="3" id="KW-0547">Nucleotide-binding</keyword>
<dbReference type="Pfam" id="PF00005">
    <property type="entry name" value="ABC_tran"/>
    <property type="match status" value="1"/>
</dbReference>
<dbReference type="GO" id="GO:0034040">
    <property type="term" value="F:ATPase-coupled lipid transmembrane transporter activity"/>
    <property type="evidence" value="ECO:0007669"/>
    <property type="project" value="TreeGrafter"/>
</dbReference>
<keyword evidence="11" id="KW-1185">Reference proteome</keyword>
<evidence type="ECO:0000259" key="8">
    <source>
        <dbReference type="PROSITE" id="PS50893"/>
    </source>
</evidence>
<dbReference type="InterPro" id="IPR027417">
    <property type="entry name" value="P-loop_NTPase"/>
</dbReference>
<accession>A0A1T4KQD6</accession>
<evidence type="ECO:0000256" key="6">
    <source>
        <dbReference type="ARBA" id="ARBA00023136"/>
    </source>
</evidence>
<evidence type="ECO:0000256" key="5">
    <source>
        <dbReference type="ARBA" id="ARBA00022989"/>
    </source>
</evidence>
<dbReference type="Gene3D" id="3.40.50.300">
    <property type="entry name" value="P-loop containing nucleotide triphosphate hydrolases"/>
    <property type="match status" value="1"/>
</dbReference>
<dbReference type="Gene3D" id="1.20.1560.10">
    <property type="entry name" value="ABC transporter type 1, transmembrane domain"/>
    <property type="match status" value="1"/>
</dbReference>
<keyword evidence="5 7" id="KW-1133">Transmembrane helix</keyword>
<dbReference type="PROSITE" id="PS50893">
    <property type="entry name" value="ABC_TRANSPORTER_2"/>
    <property type="match status" value="1"/>
</dbReference>
<evidence type="ECO:0000256" key="4">
    <source>
        <dbReference type="ARBA" id="ARBA00022840"/>
    </source>
</evidence>
<dbReference type="InterPro" id="IPR003593">
    <property type="entry name" value="AAA+_ATPase"/>
</dbReference>
<name>A0A1T4KQD6_9ENTE</name>
<dbReference type="GO" id="GO:0016887">
    <property type="term" value="F:ATP hydrolysis activity"/>
    <property type="evidence" value="ECO:0007669"/>
    <property type="project" value="InterPro"/>
</dbReference>
<dbReference type="PROSITE" id="PS50929">
    <property type="entry name" value="ABC_TM1F"/>
    <property type="match status" value="1"/>
</dbReference>
<feature type="transmembrane region" description="Helical" evidence="7">
    <location>
        <begin position="48"/>
        <end position="68"/>
    </location>
</feature>
<evidence type="ECO:0000256" key="2">
    <source>
        <dbReference type="ARBA" id="ARBA00022692"/>
    </source>
</evidence>
<reference evidence="10 11" key="1">
    <citation type="submission" date="2017-02" db="EMBL/GenBank/DDBJ databases">
        <authorList>
            <person name="Peterson S.W."/>
        </authorList>
    </citation>
    <scope>NUCLEOTIDE SEQUENCE [LARGE SCALE GENOMIC DNA]</scope>
    <source>
        <strain evidence="10 11">ATCC BAA-1030</strain>
    </source>
</reference>
<dbReference type="SUPFAM" id="SSF90123">
    <property type="entry name" value="ABC transporter transmembrane region"/>
    <property type="match status" value="1"/>
</dbReference>
<keyword evidence="6 7" id="KW-0472">Membrane</keyword>
<evidence type="ECO:0000256" key="7">
    <source>
        <dbReference type="SAM" id="Phobius"/>
    </source>
</evidence>
<feature type="transmembrane region" description="Helical" evidence="7">
    <location>
        <begin position="238"/>
        <end position="259"/>
    </location>
</feature>